<reference evidence="2" key="3">
    <citation type="submission" date="2025-09" db="UniProtKB">
        <authorList>
            <consortium name="Ensembl"/>
        </authorList>
    </citation>
    <scope>IDENTIFICATION</scope>
</reference>
<dbReference type="Gene3D" id="3.30.70.1820">
    <property type="entry name" value="L1 transposable element, RRM domain"/>
    <property type="match status" value="1"/>
</dbReference>
<evidence type="ECO:0000313" key="2">
    <source>
        <dbReference type="Ensembl" id="ENSLACP00000013518.1"/>
    </source>
</evidence>
<dbReference type="Ensembl" id="ENSLACT00000013614.1">
    <property type="protein sequence ID" value="ENSLACP00000013518.1"/>
    <property type="gene ID" value="ENSLACG00000011902.1"/>
</dbReference>
<organism evidence="2 3">
    <name type="scientific">Latimeria chalumnae</name>
    <name type="common">Coelacanth</name>
    <dbReference type="NCBI Taxonomy" id="7897"/>
    <lineage>
        <taxon>Eukaryota</taxon>
        <taxon>Metazoa</taxon>
        <taxon>Chordata</taxon>
        <taxon>Craniata</taxon>
        <taxon>Vertebrata</taxon>
        <taxon>Euteleostomi</taxon>
        <taxon>Coelacanthiformes</taxon>
        <taxon>Coelacanthidae</taxon>
        <taxon>Latimeria</taxon>
    </lineage>
</organism>
<dbReference type="Proteomes" id="UP000008672">
    <property type="component" value="Unassembled WGS sequence"/>
</dbReference>
<accession>H3AV47</accession>
<proteinExistence type="predicted"/>
<sequence length="273" mass="31560">ILADIKSVFDILNNIATDTTNITAKVSDINSKLDSMDECLDEMENRISHLEDNKEGRAGKMANLDKKFMKAWDRIKDLENRSRRSNICIMVLPEVIEEGKPMEFLSKFLPEILDLPSGIEIERAHRSLAPCSKPSQRLRPIIMCLPKYQTRELILLKAREKQNIVWENHKLAFFQDLSKEVQQKRRAFLKELKIMRDHVQVTFTHSGMVGLEVSKRWCLNTSLLQNVELQTIIKATIQDFYQCNPKENSDVGLLWDTLKAVVRARLISYVATC</sequence>
<evidence type="ECO:0000256" key="1">
    <source>
        <dbReference type="SAM" id="Coils"/>
    </source>
</evidence>
<keyword evidence="1" id="KW-0175">Coiled coil</keyword>
<dbReference type="AlphaFoldDB" id="H3AV47"/>
<dbReference type="EMBL" id="AFYH01140258">
    <property type="status" value="NOT_ANNOTATED_CDS"/>
    <property type="molecule type" value="Genomic_DNA"/>
</dbReference>
<evidence type="ECO:0000313" key="3">
    <source>
        <dbReference type="Proteomes" id="UP000008672"/>
    </source>
</evidence>
<dbReference type="InterPro" id="IPR004244">
    <property type="entry name" value="Transposase_22"/>
</dbReference>
<reference evidence="3" key="1">
    <citation type="submission" date="2011-08" db="EMBL/GenBank/DDBJ databases">
        <title>The draft genome of Latimeria chalumnae.</title>
        <authorList>
            <person name="Di Palma F."/>
            <person name="Alfoldi J."/>
            <person name="Johnson J."/>
            <person name="Berlin A."/>
            <person name="Gnerre S."/>
            <person name="Jaffe D."/>
            <person name="MacCallum I."/>
            <person name="Young S."/>
            <person name="Walker B.J."/>
            <person name="Lander E."/>
            <person name="Lindblad-Toh K."/>
        </authorList>
    </citation>
    <scope>NUCLEOTIDE SEQUENCE [LARGE SCALE GENOMIC DNA]</scope>
    <source>
        <strain evidence="3">Wild caught</strain>
    </source>
</reference>
<reference evidence="2" key="2">
    <citation type="submission" date="2025-08" db="UniProtKB">
        <authorList>
            <consortium name="Ensembl"/>
        </authorList>
    </citation>
    <scope>IDENTIFICATION</scope>
</reference>
<feature type="coiled-coil region" evidence="1">
    <location>
        <begin position="26"/>
        <end position="60"/>
    </location>
</feature>
<dbReference type="GeneTree" id="ENSGT00740000115741"/>
<name>H3AV47_LATCH</name>
<evidence type="ECO:0008006" key="4">
    <source>
        <dbReference type="Google" id="ProtNLM"/>
    </source>
</evidence>
<dbReference type="PANTHER" id="PTHR11505">
    <property type="entry name" value="L1 TRANSPOSABLE ELEMENT-RELATED"/>
    <property type="match status" value="1"/>
</dbReference>
<dbReference type="InParanoid" id="H3AV47"/>
<protein>
    <recommendedName>
        <fullName evidence="4">L1 transposable element RRM domain-containing protein</fullName>
    </recommendedName>
</protein>
<keyword evidence="3" id="KW-1185">Reference proteome</keyword>